<protein>
    <submittedName>
        <fullName evidence="3">Cytosine DNA methyltransferase</fullName>
    </submittedName>
</protein>
<proteinExistence type="predicted"/>
<dbReference type="Pfam" id="PF00145">
    <property type="entry name" value="DNA_methylase"/>
    <property type="match status" value="1"/>
</dbReference>
<dbReference type="GO" id="GO:0032259">
    <property type="term" value="P:methylation"/>
    <property type="evidence" value="ECO:0007669"/>
    <property type="project" value="UniProtKB-KW"/>
</dbReference>
<sequence length="333" mass="39124">MKSKQFTVLGICGAQGALLFPLRDHLIGNVEPRGVFHTPKEEQWRANFDRIPFERDLSKFEKARVDVIIGSPNCGHSSVFSYSRKKTLGKPREDASLNLFVESIKKFNPQIFLCENLPKLLDMIPLENWELLLPRYSFIVHCDSVMAWGNSQKSRKRMLLIGVRKDCKRYKNLFEEVFRVAKPLKVGELSKKVRKELNYRENPDKVLAMYDSRKPGKKNLTVEEVRKLWKTDFRDEKKWPMPGTKMKTLPGVYRNRRDEYPMTVRPSSRQFNPKGKIMGLDEYRVIMGFPENFKIHFEEKRRGYWLNKGRVTLTKGAVYEMGVWFQQCLGKSF</sequence>
<name>A0A8S5MMB8_9CAUD</name>
<dbReference type="Gene3D" id="3.40.50.150">
    <property type="entry name" value="Vaccinia Virus protein VP39"/>
    <property type="match status" value="1"/>
</dbReference>
<evidence type="ECO:0000313" key="3">
    <source>
        <dbReference type="EMBL" id="DAD83376.1"/>
    </source>
</evidence>
<evidence type="ECO:0000256" key="2">
    <source>
        <dbReference type="ARBA" id="ARBA00022679"/>
    </source>
</evidence>
<dbReference type="EMBL" id="BK014935">
    <property type="protein sequence ID" value="DAD83376.1"/>
    <property type="molecule type" value="Genomic_DNA"/>
</dbReference>
<evidence type="ECO:0000256" key="1">
    <source>
        <dbReference type="ARBA" id="ARBA00022603"/>
    </source>
</evidence>
<dbReference type="SUPFAM" id="SSF53335">
    <property type="entry name" value="S-adenosyl-L-methionine-dependent methyltransferases"/>
    <property type="match status" value="1"/>
</dbReference>
<dbReference type="InterPro" id="IPR001525">
    <property type="entry name" value="C5_MeTfrase"/>
</dbReference>
<reference evidence="3" key="1">
    <citation type="journal article" date="2021" name="Proc. Natl. Acad. Sci. U.S.A.">
        <title>A Catalog of Tens of Thousands of Viruses from Human Metagenomes Reveals Hidden Associations with Chronic Diseases.</title>
        <authorList>
            <person name="Tisza M.J."/>
            <person name="Buck C.B."/>
        </authorList>
    </citation>
    <scope>NUCLEOTIDE SEQUENCE</scope>
    <source>
        <strain evidence="3">Ct3Pt8</strain>
    </source>
</reference>
<accession>A0A8S5MMB8</accession>
<dbReference type="GO" id="GO:0008168">
    <property type="term" value="F:methyltransferase activity"/>
    <property type="evidence" value="ECO:0007669"/>
    <property type="project" value="UniProtKB-KW"/>
</dbReference>
<keyword evidence="2" id="KW-0808">Transferase</keyword>
<dbReference type="Gene3D" id="3.90.120.10">
    <property type="entry name" value="DNA Methylase, subunit A, domain 2"/>
    <property type="match status" value="1"/>
</dbReference>
<keyword evidence="1 3" id="KW-0489">Methyltransferase</keyword>
<organism evidence="3">
    <name type="scientific">Myoviridae sp. ct3Pt8</name>
    <dbReference type="NCBI Taxonomy" id="2826608"/>
    <lineage>
        <taxon>Viruses</taxon>
        <taxon>Duplodnaviria</taxon>
        <taxon>Heunggongvirae</taxon>
        <taxon>Uroviricota</taxon>
        <taxon>Caudoviricetes</taxon>
    </lineage>
</organism>
<dbReference type="InterPro" id="IPR029063">
    <property type="entry name" value="SAM-dependent_MTases_sf"/>
</dbReference>